<evidence type="ECO:0000256" key="9">
    <source>
        <dbReference type="ARBA" id="ARBA00022982"/>
    </source>
</evidence>
<dbReference type="Proteomes" id="UP001526147">
    <property type="component" value="Unassembled WGS sequence"/>
</dbReference>
<evidence type="ECO:0000256" key="1">
    <source>
        <dbReference type="ARBA" id="ARBA00000725"/>
    </source>
</evidence>
<name>A0ABT3DGD7_9BACI</name>
<keyword evidence="4" id="KW-0813">Transport</keyword>
<evidence type="ECO:0000256" key="11">
    <source>
        <dbReference type="ARBA" id="ARBA00023002"/>
    </source>
</evidence>
<evidence type="ECO:0000256" key="3">
    <source>
        <dbReference type="ARBA" id="ARBA00007866"/>
    </source>
</evidence>
<evidence type="ECO:0000256" key="6">
    <source>
        <dbReference type="ARBA" id="ARBA00022660"/>
    </source>
</evidence>
<dbReference type="PANTHER" id="PTHR22888:SF18">
    <property type="entry name" value="CYTOCHROME BO(3) UBIQUINOL OXIDASE SUBUNIT 2"/>
    <property type="match status" value="1"/>
</dbReference>
<dbReference type="InterPro" id="IPR006332">
    <property type="entry name" value="QoxA"/>
</dbReference>
<dbReference type="InterPro" id="IPR036257">
    <property type="entry name" value="Cyt_c_oxidase_su2_TM_sf"/>
</dbReference>
<evidence type="ECO:0000256" key="10">
    <source>
        <dbReference type="ARBA" id="ARBA00022989"/>
    </source>
</evidence>
<evidence type="ECO:0000256" key="7">
    <source>
        <dbReference type="ARBA" id="ARBA00022692"/>
    </source>
</evidence>
<feature type="transmembrane region" description="Helical" evidence="15">
    <location>
        <begin position="42"/>
        <end position="64"/>
    </location>
</feature>
<evidence type="ECO:0000256" key="15">
    <source>
        <dbReference type="SAM" id="Phobius"/>
    </source>
</evidence>
<feature type="compositionally biased region" description="Acidic residues" evidence="14">
    <location>
        <begin position="280"/>
        <end position="292"/>
    </location>
</feature>
<dbReference type="InterPro" id="IPR002429">
    <property type="entry name" value="CcO_II-like_C"/>
</dbReference>
<dbReference type="SUPFAM" id="SSF49503">
    <property type="entry name" value="Cupredoxins"/>
    <property type="match status" value="1"/>
</dbReference>
<dbReference type="SUPFAM" id="SSF81464">
    <property type="entry name" value="Cytochrome c oxidase subunit II-like, transmembrane region"/>
    <property type="match status" value="1"/>
</dbReference>
<dbReference type="EMBL" id="JAOYEY010000033">
    <property type="protein sequence ID" value="MCV9885732.1"/>
    <property type="molecule type" value="Genomic_DNA"/>
</dbReference>
<feature type="compositionally biased region" description="Basic and acidic residues" evidence="14">
    <location>
        <begin position="293"/>
        <end position="312"/>
    </location>
</feature>
<organism evidence="18 19">
    <name type="scientific">Metabacillus halosaccharovorans</name>
    <dbReference type="NCBI Taxonomy" id="930124"/>
    <lineage>
        <taxon>Bacteria</taxon>
        <taxon>Bacillati</taxon>
        <taxon>Bacillota</taxon>
        <taxon>Bacilli</taxon>
        <taxon>Bacillales</taxon>
        <taxon>Bacillaceae</taxon>
        <taxon>Metabacillus</taxon>
    </lineage>
</organism>
<protein>
    <recommendedName>
        <fullName evidence="13">Quinol oxidase polypeptide II</fullName>
    </recommendedName>
</protein>
<reference evidence="18 19" key="1">
    <citation type="submission" date="2022-10" db="EMBL/GenBank/DDBJ databases">
        <title>Draft genome assembly of moderately radiation resistant bacterium Metabacillus halosaccharovorans.</title>
        <authorList>
            <person name="Pal S."/>
            <person name="Gopinathan A."/>
        </authorList>
    </citation>
    <scope>NUCLEOTIDE SEQUENCE [LARGE SCALE GENOMIC DNA]</scope>
    <source>
        <strain evidence="18 19">VITHBRA001</strain>
    </source>
</reference>
<evidence type="ECO:0000256" key="12">
    <source>
        <dbReference type="ARBA" id="ARBA00023136"/>
    </source>
</evidence>
<dbReference type="PROSITE" id="PS50857">
    <property type="entry name" value="COX2_CUA"/>
    <property type="match status" value="1"/>
</dbReference>
<keyword evidence="9" id="KW-0249">Electron transport</keyword>
<evidence type="ECO:0000259" key="16">
    <source>
        <dbReference type="PROSITE" id="PS50857"/>
    </source>
</evidence>
<feature type="transmembrane region" description="Helical" evidence="15">
    <location>
        <begin position="84"/>
        <end position="103"/>
    </location>
</feature>
<sequence>MKLKWSLFAMMLTIAAVLTGCEPLLVLDPKGPQAERLASDILLTMGIMLFIVLAVFGLLIYMLVKYRASKQPADYEPPHIHGNIWVETICVGVPILIVAYLSFVSVQSNYIVEAKPEGYGDKEPLVVYASSSNWKWHFSYPEENIETVNYLYIPTDRPLEFKLYSHGPITSFWIPQLGGQKYAMNDHVTTLHLAADAPGEYMGRNSNFSGEGFAENTFNVTAMSQEDFDEWVDEVKETADPLTKQEFTELLEPGHLGQLTYTGTHLEFSPPNEHHHGQAEEDEASDEETEESHEDHSEHEDMTQSEHEHMNH</sequence>
<keyword evidence="6" id="KW-0679">Respiratory chain</keyword>
<dbReference type="InterPro" id="IPR008972">
    <property type="entry name" value="Cupredoxin"/>
</dbReference>
<keyword evidence="11" id="KW-0560">Oxidoreductase</keyword>
<dbReference type="PROSITE" id="PS51257">
    <property type="entry name" value="PROKAR_LIPOPROTEIN"/>
    <property type="match status" value="1"/>
</dbReference>
<evidence type="ECO:0000256" key="5">
    <source>
        <dbReference type="ARBA" id="ARBA00022475"/>
    </source>
</evidence>
<evidence type="ECO:0000259" key="17">
    <source>
        <dbReference type="PROSITE" id="PS50999"/>
    </source>
</evidence>
<evidence type="ECO:0000256" key="13">
    <source>
        <dbReference type="ARBA" id="ARBA00033219"/>
    </source>
</evidence>
<dbReference type="PROSITE" id="PS50999">
    <property type="entry name" value="COX2_TM"/>
    <property type="match status" value="1"/>
</dbReference>
<feature type="region of interest" description="Disordered" evidence="14">
    <location>
        <begin position="261"/>
        <end position="312"/>
    </location>
</feature>
<dbReference type="PANTHER" id="PTHR22888">
    <property type="entry name" value="CYTOCHROME C OXIDASE, SUBUNIT II"/>
    <property type="match status" value="1"/>
</dbReference>
<comment type="caution">
    <text evidence="18">The sequence shown here is derived from an EMBL/GenBank/DDBJ whole genome shotgun (WGS) entry which is preliminary data.</text>
</comment>
<dbReference type="InterPro" id="IPR034227">
    <property type="entry name" value="CuRO_UO_II"/>
</dbReference>
<dbReference type="Pfam" id="PF02790">
    <property type="entry name" value="COX2_TM"/>
    <property type="match status" value="1"/>
</dbReference>
<feature type="domain" description="Cytochrome oxidase subunit II copper A binding" evidence="16">
    <location>
        <begin position="122"/>
        <end position="234"/>
    </location>
</feature>
<evidence type="ECO:0000313" key="19">
    <source>
        <dbReference type="Proteomes" id="UP001526147"/>
    </source>
</evidence>
<accession>A0ABT3DGD7</accession>
<dbReference type="Gene3D" id="1.10.287.90">
    <property type="match status" value="1"/>
</dbReference>
<keyword evidence="19" id="KW-1185">Reference proteome</keyword>
<evidence type="ECO:0000256" key="2">
    <source>
        <dbReference type="ARBA" id="ARBA00004651"/>
    </source>
</evidence>
<evidence type="ECO:0000256" key="8">
    <source>
        <dbReference type="ARBA" id="ARBA00022729"/>
    </source>
</evidence>
<keyword evidence="8" id="KW-0732">Signal</keyword>
<keyword evidence="12 15" id="KW-0472">Membrane</keyword>
<dbReference type="Gene3D" id="2.60.40.420">
    <property type="entry name" value="Cupredoxins - blue copper proteins"/>
    <property type="match status" value="1"/>
</dbReference>
<evidence type="ECO:0000256" key="4">
    <source>
        <dbReference type="ARBA" id="ARBA00022448"/>
    </source>
</evidence>
<proteinExistence type="inferred from homology"/>
<evidence type="ECO:0000256" key="14">
    <source>
        <dbReference type="SAM" id="MobiDB-lite"/>
    </source>
</evidence>
<keyword evidence="7 15" id="KW-0812">Transmembrane</keyword>
<comment type="catalytic activity">
    <reaction evidence="1">
        <text>2 a quinol + O2 = 2 a quinone + 2 H2O</text>
        <dbReference type="Rhea" id="RHEA:55376"/>
        <dbReference type="ChEBI" id="CHEBI:15377"/>
        <dbReference type="ChEBI" id="CHEBI:15379"/>
        <dbReference type="ChEBI" id="CHEBI:24646"/>
        <dbReference type="ChEBI" id="CHEBI:132124"/>
    </reaction>
</comment>
<gene>
    <name evidence="18" type="primary">qoxA</name>
    <name evidence="18" type="ORF">OIH86_08700</name>
</gene>
<feature type="domain" description="Cytochrome oxidase subunit II transmembrane region profile" evidence="17">
    <location>
        <begin position="18"/>
        <end position="116"/>
    </location>
</feature>
<dbReference type="CDD" id="cd04212">
    <property type="entry name" value="CuRO_UO_II"/>
    <property type="match status" value="1"/>
</dbReference>
<dbReference type="InterPro" id="IPR045187">
    <property type="entry name" value="CcO_II"/>
</dbReference>
<evidence type="ECO:0000313" key="18">
    <source>
        <dbReference type="EMBL" id="MCV9885732.1"/>
    </source>
</evidence>
<comment type="subcellular location">
    <subcellularLocation>
        <location evidence="2">Cell membrane</location>
        <topology evidence="2">Multi-pass membrane protein</topology>
    </subcellularLocation>
</comment>
<keyword evidence="10 15" id="KW-1133">Transmembrane helix</keyword>
<dbReference type="NCBIfam" id="TIGR01432">
    <property type="entry name" value="QOXA"/>
    <property type="match status" value="1"/>
</dbReference>
<comment type="similarity">
    <text evidence="3">Belongs to the cytochrome c oxidase subunit 2 family.</text>
</comment>
<dbReference type="RefSeq" id="WP_264142471.1">
    <property type="nucleotide sequence ID" value="NZ_JAOYEY010000033.1"/>
</dbReference>
<dbReference type="InterPro" id="IPR011759">
    <property type="entry name" value="Cyt_c_oxidase_su2_TM_dom"/>
</dbReference>
<keyword evidence="5" id="KW-1003">Cell membrane</keyword>